<dbReference type="AlphaFoldDB" id="A0A290WNH4"/>
<evidence type="ECO:0000256" key="1">
    <source>
        <dbReference type="ARBA" id="ARBA00005089"/>
    </source>
</evidence>
<dbReference type="GO" id="GO:0016860">
    <property type="term" value="F:intramolecular oxidoreductase activity"/>
    <property type="evidence" value="ECO:0007669"/>
    <property type="project" value="UniProtKB-ARBA"/>
</dbReference>
<feature type="region of interest" description="Disordered" evidence="7">
    <location>
        <begin position="36"/>
        <end position="70"/>
    </location>
</feature>
<name>A0A290WNH4_9FLOR</name>
<dbReference type="EMBL" id="KX845625">
    <property type="protein sequence ID" value="ATD53282.1"/>
    <property type="molecule type" value="mRNA"/>
</dbReference>
<evidence type="ECO:0000256" key="7">
    <source>
        <dbReference type="SAM" id="MobiDB-lite"/>
    </source>
</evidence>
<feature type="compositionally biased region" description="Low complexity" evidence="7">
    <location>
        <begin position="53"/>
        <end position="69"/>
    </location>
</feature>
<evidence type="ECO:0000256" key="2">
    <source>
        <dbReference type="ARBA" id="ARBA00006599"/>
    </source>
</evidence>
<proteinExistence type="evidence at transcript level"/>
<dbReference type="GO" id="GO:0016705">
    <property type="term" value="F:oxidoreductase activity, acting on paired donors, with incorporation or reduction of molecular oxygen"/>
    <property type="evidence" value="ECO:0007669"/>
    <property type="project" value="InterPro"/>
</dbReference>
<dbReference type="Pfam" id="PF05834">
    <property type="entry name" value="Lycopene_cycl"/>
    <property type="match status" value="1"/>
</dbReference>
<keyword evidence="4" id="KW-0125">Carotenoid biosynthesis</keyword>
<dbReference type="InterPro" id="IPR010108">
    <property type="entry name" value="Lycopene_cyclase_b/e"/>
</dbReference>
<comment type="pathway">
    <text evidence="6">Carotenoid biosynthesis; beta-zeacarotene biosynthesis.</text>
</comment>
<evidence type="ECO:0000256" key="6">
    <source>
        <dbReference type="ARBA" id="ARBA00037906"/>
    </source>
</evidence>
<evidence type="ECO:0000313" key="8">
    <source>
        <dbReference type="EMBL" id="ATD53282.1"/>
    </source>
</evidence>
<keyword evidence="5" id="KW-0520">NAD</keyword>
<dbReference type="PANTHER" id="PTHR39757:SF5">
    <property type="entry name" value="OS02G0190600 PROTEIN"/>
    <property type="match status" value="1"/>
</dbReference>
<dbReference type="NCBIfam" id="TIGR01790">
    <property type="entry name" value="carotene-cycl"/>
    <property type="match status" value="1"/>
</dbReference>
<dbReference type="PANTHER" id="PTHR39757">
    <property type="match status" value="1"/>
</dbReference>
<evidence type="ECO:0000256" key="5">
    <source>
        <dbReference type="ARBA" id="ARBA00023027"/>
    </source>
</evidence>
<dbReference type="EC" id="5.5.1.19" evidence="3"/>
<sequence length="508" mass="57052">MAPSSPTLPSAFLTPVALPRAHASFRRRVIPPSARPLLTAPSRPRVRGPLLTASSQSAPVSAPAVSSSPSPTPLYDVVVIGAGPAGLSLAAALGERALRVFCADANLHTPWPNNYGTWLDDLEPLGLHDCVSHVWNRTSVYVRRDGQKRVLPRQYTRVDRIKLKARLLERCAESAKVTLAADAVSSVRHEKQGLSYVQLQDNPQQSVQQVSTRLVIDATGHALKFVNVKPGKVPGVQAAYGIECIVSEKGYPYDSYEMLLMDYRDDHMLTPEDKRISLEQPTFLYVMPLDNGKGLHVFFEETSLVASPPMDFDLLKERLYKRLNYYGIQVEQVLEEEFCYIPMGGEKPDLDQRVIAFGGAAAFVHPATGYMIARALKRANQTAQIIVDELERGGDPDDVSRRIWNSIWNEGRNRQRDFFNFGGEYLQHIDLQETRDFFTAFFDLPTQQWADFLSFRLMKPLERLVFGLGVFVRTSNRVRLSLMMDSMTKGRIPLLTSVLPLYKVDEED</sequence>
<organism evidence="8">
    <name type="scientific">Gracilaria chouae</name>
    <dbReference type="NCBI Taxonomy" id="1172980"/>
    <lineage>
        <taxon>Eukaryota</taxon>
        <taxon>Rhodophyta</taxon>
        <taxon>Florideophyceae</taxon>
        <taxon>Rhodymeniophycidae</taxon>
        <taxon>Gracilariales</taxon>
        <taxon>Gracilariaceae</taxon>
        <taxon>Gracilaria</taxon>
    </lineage>
</organism>
<dbReference type="GO" id="GO:0016117">
    <property type="term" value="P:carotenoid biosynthetic process"/>
    <property type="evidence" value="ECO:0007669"/>
    <property type="project" value="UniProtKB-KW"/>
</dbReference>
<dbReference type="PRINTS" id="PR00420">
    <property type="entry name" value="RNGMNOXGNASE"/>
</dbReference>
<comment type="similarity">
    <text evidence="2">Belongs to the lycopene cyclase family.</text>
</comment>
<gene>
    <name evidence="8" type="primary">LCYB</name>
</gene>
<dbReference type="InterPro" id="IPR036188">
    <property type="entry name" value="FAD/NAD-bd_sf"/>
</dbReference>
<evidence type="ECO:0000256" key="4">
    <source>
        <dbReference type="ARBA" id="ARBA00022746"/>
    </source>
</evidence>
<evidence type="ECO:0000256" key="3">
    <source>
        <dbReference type="ARBA" id="ARBA00012242"/>
    </source>
</evidence>
<protein>
    <recommendedName>
        <fullName evidence="3">lycopene beta-cyclase</fullName>
        <ecNumber evidence="3">5.5.1.19</ecNumber>
    </recommendedName>
</protein>
<accession>A0A290WNH4</accession>
<reference evidence="8" key="1">
    <citation type="submission" date="2016-09" db="EMBL/GenBank/DDBJ databases">
        <title>Phylogenetic studies on genes related to carotenoids biosynthesis in algae.</title>
        <authorList>
            <person name="Wang S."/>
            <person name="Zhang L."/>
            <person name="Chi S."/>
            <person name="Wang X."/>
            <person name="Tang X."/>
            <person name="Liu T."/>
        </authorList>
    </citation>
    <scope>NUCLEOTIDE SEQUENCE</scope>
    <source>
        <strain evidence="8">FTRP-2011238</strain>
    </source>
</reference>
<comment type="pathway">
    <text evidence="1">Carotenoid biosynthesis; beta-carotene biosynthesis.</text>
</comment>
<dbReference type="SUPFAM" id="SSF51905">
    <property type="entry name" value="FAD/NAD(P)-binding domain"/>
    <property type="match status" value="1"/>
</dbReference>
<dbReference type="Gene3D" id="3.50.50.60">
    <property type="entry name" value="FAD/NAD(P)-binding domain"/>
    <property type="match status" value="1"/>
</dbReference>